<evidence type="ECO:0000259" key="1">
    <source>
        <dbReference type="PROSITE" id="PS50404"/>
    </source>
</evidence>
<dbReference type="GO" id="GO:0016740">
    <property type="term" value="F:transferase activity"/>
    <property type="evidence" value="ECO:0007669"/>
    <property type="project" value="UniProtKB-KW"/>
</dbReference>
<dbReference type="Pfam" id="PF00043">
    <property type="entry name" value="GST_C"/>
    <property type="match status" value="1"/>
</dbReference>
<dbReference type="Proteomes" id="UP000028411">
    <property type="component" value="Unassembled WGS sequence"/>
</dbReference>
<protein>
    <submittedName>
        <fullName evidence="3">Glutathione S-transferase domain protein</fullName>
    </submittedName>
</protein>
<dbReference type="SUPFAM" id="SSF47616">
    <property type="entry name" value="GST C-terminal domain-like"/>
    <property type="match status" value="1"/>
</dbReference>
<comment type="caution">
    <text evidence="3">The sequence shown here is derived from an EMBL/GenBank/DDBJ whole genome shotgun (WGS) entry which is preliminary data.</text>
</comment>
<dbReference type="eggNOG" id="COG0625">
    <property type="taxonomic scope" value="Bacteria"/>
</dbReference>
<dbReference type="AlphaFoldDB" id="A0A081R894"/>
<dbReference type="InterPro" id="IPR036249">
    <property type="entry name" value="Thioredoxin-like_sf"/>
</dbReference>
<dbReference type="InterPro" id="IPR004045">
    <property type="entry name" value="Glutathione_S-Trfase_N"/>
</dbReference>
<evidence type="ECO:0000313" key="3">
    <source>
        <dbReference type="EMBL" id="KEQ51417.1"/>
    </source>
</evidence>
<dbReference type="EMBL" id="JFHR01000087">
    <property type="protein sequence ID" value="KEQ51417.1"/>
    <property type="molecule type" value="Genomic_DNA"/>
</dbReference>
<dbReference type="Gene3D" id="1.20.1050.10">
    <property type="match status" value="1"/>
</dbReference>
<accession>A0A081R894</accession>
<dbReference type="InterPro" id="IPR036282">
    <property type="entry name" value="Glutathione-S-Trfase_C_sf"/>
</dbReference>
<dbReference type="PANTHER" id="PTHR44051">
    <property type="entry name" value="GLUTATHIONE S-TRANSFERASE-RELATED"/>
    <property type="match status" value="1"/>
</dbReference>
<organism evidence="3 4">
    <name type="scientific">Sphingobium chlorophenolicum</name>
    <dbReference type="NCBI Taxonomy" id="46429"/>
    <lineage>
        <taxon>Bacteria</taxon>
        <taxon>Pseudomonadati</taxon>
        <taxon>Pseudomonadota</taxon>
        <taxon>Alphaproteobacteria</taxon>
        <taxon>Sphingomonadales</taxon>
        <taxon>Sphingomonadaceae</taxon>
        <taxon>Sphingobium</taxon>
    </lineage>
</organism>
<dbReference type="RefSeq" id="WP_037457054.1">
    <property type="nucleotide sequence ID" value="NZ_JFHR01000087.1"/>
</dbReference>
<sequence>MILYYHPLSSCCWKVLIALYENGAAFELRMLEEPGAAEEWLALWPIGKFPLLRDGDRVVAETSVIIEYLGLHHPGPFRAIPQDADAALEVRLMDRLFDHYVMTPMQNIVGDRIRPEGVARDPHGVEQAKLLLGKAYALLEARMAGRRWAAGDDFTLADCAAAPALFYADRIVPVREAFPGLGAYLDRLEARDSFARVLREKEPWWHLFPYADG</sequence>
<dbReference type="InterPro" id="IPR004046">
    <property type="entry name" value="GST_C"/>
</dbReference>
<dbReference type="SUPFAM" id="SSF52833">
    <property type="entry name" value="Thioredoxin-like"/>
    <property type="match status" value="1"/>
</dbReference>
<dbReference type="PATRIC" id="fig|46429.4.peg.4303"/>
<proteinExistence type="predicted"/>
<keyword evidence="3" id="KW-0808">Transferase</keyword>
<dbReference type="InterPro" id="IPR040079">
    <property type="entry name" value="Glutathione_S-Trfase"/>
</dbReference>
<evidence type="ECO:0000259" key="2">
    <source>
        <dbReference type="PROSITE" id="PS50405"/>
    </source>
</evidence>
<dbReference type="CDD" id="cd00299">
    <property type="entry name" value="GST_C_family"/>
    <property type="match status" value="1"/>
</dbReference>
<reference evidence="3 4" key="1">
    <citation type="submission" date="2014-02" db="EMBL/GenBank/DDBJ databases">
        <title>Whole genome sequence of Sphingobium chlorophenolicum NBRC 16172.</title>
        <authorList>
            <person name="Gan H.M."/>
            <person name="Gan H.Y."/>
            <person name="Chew T.H."/>
            <person name="Savka M.A."/>
        </authorList>
    </citation>
    <scope>NUCLEOTIDE SEQUENCE [LARGE SCALE GENOMIC DNA]</scope>
    <source>
        <strain evidence="3 4">NBRC 16172</strain>
    </source>
</reference>
<dbReference type="PROSITE" id="PS50404">
    <property type="entry name" value="GST_NTER"/>
    <property type="match status" value="1"/>
</dbReference>
<dbReference type="OrthoDB" id="9782992at2"/>
<dbReference type="Gene3D" id="3.40.30.10">
    <property type="entry name" value="Glutaredoxin"/>
    <property type="match status" value="1"/>
</dbReference>
<evidence type="ECO:0000313" key="4">
    <source>
        <dbReference type="Proteomes" id="UP000028411"/>
    </source>
</evidence>
<dbReference type="Pfam" id="PF13417">
    <property type="entry name" value="GST_N_3"/>
    <property type="match status" value="1"/>
</dbReference>
<dbReference type="CDD" id="cd00570">
    <property type="entry name" value="GST_N_family"/>
    <property type="match status" value="1"/>
</dbReference>
<dbReference type="PANTHER" id="PTHR44051:SF8">
    <property type="entry name" value="GLUTATHIONE S-TRANSFERASE GSTA"/>
    <property type="match status" value="1"/>
</dbReference>
<dbReference type="SFLD" id="SFLDS00019">
    <property type="entry name" value="Glutathione_Transferase_(cytos"/>
    <property type="match status" value="1"/>
</dbReference>
<gene>
    <name evidence="3" type="ORF">BV95_04319</name>
</gene>
<name>A0A081R894_SPHCR</name>
<dbReference type="PROSITE" id="PS50405">
    <property type="entry name" value="GST_CTER"/>
    <property type="match status" value="1"/>
</dbReference>
<dbReference type="SFLD" id="SFLDG00358">
    <property type="entry name" value="Main_(cytGST)"/>
    <property type="match status" value="1"/>
</dbReference>
<feature type="domain" description="GST C-terminal" evidence="2">
    <location>
        <begin position="87"/>
        <end position="207"/>
    </location>
</feature>
<feature type="domain" description="GST N-terminal" evidence="1">
    <location>
        <begin position="1"/>
        <end position="77"/>
    </location>
</feature>
<dbReference type="InterPro" id="IPR010987">
    <property type="entry name" value="Glutathione-S-Trfase_C-like"/>
</dbReference>